<comment type="subcellular location">
    <subcellularLocation>
        <location evidence="1">Cell membrane</location>
        <topology evidence="1">Multi-pass membrane protein</topology>
    </subcellularLocation>
</comment>
<feature type="transmembrane region" description="Helical" evidence="9">
    <location>
        <begin position="218"/>
        <end position="241"/>
    </location>
</feature>
<evidence type="ECO:0000256" key="4">
    <source>
        <dbReference type="ARBA" id="ARBA00022692"/>
    </source>
</evidence>
<dbReference type="PROSITE" id="PS50850">
    <property type="entry name" value="MFS"/>
    <property type="match status" value="1"/>
</dbReference>
<keyword evidence="3" id="KW-1003">Cell membrane</keyword>
<accession>A0ABR1F571</accession>
<protein>
    <submittedName>
        <fullName evidence="11">Synaptic vesicle transporter</fullName>
    </submittedName>
</protein>
<dbReference type="InterPro" id="IPR011701">
    <property type="entry name" value="MFS"/>
</dbReference>
<keyword evidence="12" id="KW-1185">Reference proteome</keyword>
<keyword evidence="6 9" id="KW-0472">Membrane</keyword>
<dbReference type="Gene3D" id="1.20.1250.20">
    <property type="entry name" value="MFS general substrate transporter like domains"/>
    <property type="match status" value="1"/>
</dbReference>
<sequence>MSSASDSGLESGRSGEQQDPEKREPSPPPRSPPLLMDLDSGLVGWESPDDPLNPKNWPLSRKWKTMILIIVSCFMLPMTSTMFAPGVGDVIAEFGETSSLRQTLLISIYVLGFGWGPMMLHAPLSELYGRKYVILASNFCFSMFNLGCSLSRTSSAFLACRFMGGFLGSAGMVVGGGAISDMFQREKIGKVSSAFALGPLMGPNLGPIIGGFMTENVGWRWCFRLLLILGVAVSLLFFVLAEESNPSVLLHYKTKKLRKQLQRPELISVYEINNKRTHRQVFWFGISRPLALLCTCPSVTFLGLYTAIAFSFLYIFLTTVPRIYHDLYGFSPGIVGLCYLGMGAGQLAGILTVGNTNDKLVNYLTKKNGGKREPEFRLRPLFLSCILLPVSMFWYGWAVEYRVHWFAVVASMFPLGLGMVASMIPIQTYLIEAYAPFGLAASATAAGNCFRMTAGAFFPLVSAPLFNSLGHGWGCSLLGFLALGLCGAMAIGFVYFGKRLRERFPPRL</sequence>
<dbReference type="Pfam" id="PF07690">
    <property type="entry name" value="MFS_1"/>
    <property type="match status" value="1"/>
</dbReference>
<feature type="transmembrane region" description="Helical" evidence="9">
    <location>
        <begin position="132"/>
        <end position="150"/>
    </location>
</feature>
<dbReference type="PANTHER" id="PTHR23502:SF186">
    <property type="entry name" value="MAJOR FACILITATOR SUPERFAMILY (MFS) PROFILE DOMAIN-CONTAINING PROTEIN"/>
    <property type="match status" value="1"/>
</dbReference>
<feature type="transmembrane region" description="Helical" evidence="9">
    <location>
        <begin position="104"/>
        <end position="120"/>
    </location>
</feature>
<comment type="caution">
    <text evidence="11">The sequence shown here is derived from an EMBL/GenBank/DDBJ whole genome shotgun (WGS) entry which is preliminary data.</text>
</comment>
<comment type="similarity">
    <text evidence="7">Belongs to the major facilitator superfamily. DHA1 family. Polyamines/proton antiporter (TC 2.A.1.2.16) subfamily.</text>
</comment>
<reference evidence="11 12" key="1">
    <citation type="submission" date="2024-03" db="EMBL/GenBank/DDBJ databases">
        <title>Genome-scale model development and genomic sequencing of the oleaginous clade Lipomyces.</title>
        <authorList>
            <consortium name="Lawrence Berkeley National Laboratory"/>
            <person name="Czajka J.J."/>
            <person name="Han Y."/>
            <person name="Kim J."/>
            <person name="Mondo S.J."/>
            <person name="Hofstad B.A."/>
            <person name="Robles A."/>
            <person name="Haridas S."/>
            <person name="Riley R."/>
            <person name="LaButti K."/>
            <person name="Pangilinan J."/>
            <person name="Andreopoulos W."/>
            <person name="Lipzen A."/>
            <person name="Yan J."/>
            <person name="Wang M."/>
            <person name="Ng V."/>
            <person name="Grigoriev I.V."/>
            <person name="Spatafora J.W."/>
            <person name="Magnuson J.K."/>
            <person name="Baker S.E."/>
            <person name="Pomraning K.R."/>
        </authorList>
    </citation>
    <scope>NUCLEOTIDE SEQUENCE [LARGE SCALE GENOMIC DNA]</scope>
    <source>
        <strain evidence="11 12">Phaff 52-87</strain>
    </source>
</reference>
<dbReference type="CDD" id="cd17323">
    <property type="entry name" value="MFS_Tpo1_MDR_like"/>
    <property type="match status" value="1"/>
</dbReference>
<proteinExistence type="inferred from homology"/>
<keyword evidence="2" id="KW-0813">Transport</keyword>
<evidence type="ECO:0000256" key="9">
    <source>
        <dbReference type="SAM" id="Phobius"/>
    </source>
</evidence>
<evidence type="ECO:0000256" key="7">
    <source>
        <dbReference type="ARBA" id="ARBA00038459"/>
    </source>
</evidence>
<dbReference type="GeneID" id="90038180"/>
<evidence type="ECO:0000256" key="2">
    <source>
        <dbReference type="ARBA" id="ARBA00022448"/>
    </source>
</evidence>
<dbReference type="PANTHER" id="PTHR23502">
    <property type="entry name" value="MAJOR FACILITATOR SUPERFAMILY"/>
    <property type="match status" value="1"/>
</dbReference>
<dbReference type="SUPFAM" id="SSF103473">
    <property type="entry name" value="MFS general substrate transporter"/>
    <property type="match status" value="1"/>
</dbReference>
<evidence type="ECO:0000256" key="1">
    <source>
        <dbReference type="ARBA" id="ARBA00004651"/>
    </source>
</evidence>
<evidence type="ECO:0000313" key="12">
    <source>
        <dbReference type="Proteomes" id="UP001498771"/>
    </source>
</evidence>
<dbReference type="EMBL" id="JBBJBU010000006">
    <property type="protein sequence ID" value="KAK7204996.1"/>
    <property type="molecule type" value="Genomic_DNA"/>
</dbReference>
<feature type="domain" description="Major facilitator superfamily (MFS) profile" evidence="10">
    <location>
        <begin position="65"/>
        <end position="502"/>
    </location>
</feature>
<dbReference type="InterPro" id="IPR020846">
    <property type="entry name" value="MFS_dom"/>
</dbReference>
<feature type="transmembrane region" description="Helical" evidence="9">
    <location>
        <begin position="433"/>
        <end position="457"/>
    </location>
</feature>
<feature type="transmembrane region" description="Helical" evidence="9">
    <location>
        <begin position="477"/>
        <end position="497"/>
    </location>
</feature>
<name>A0ABR1F571_9ASCO</name>
<evidence type="ECO:0000256" key="6">
    <source>
        <dbReference type="ARBA" id="ARBA00023136"/>
    </source>
</evidence>
<feature type="transmembrane region" description="Helical" evidence="9">
    <location>
        <begin position="156"/>
        <end position="179"/>
    </location>
</feature>
<feature type="transmembrane region" description="Helical" evidence="9">
    <location>
        <begin position="191"/>
        <end position="212"/>
    </location>
</feature>
<feature type="transmembrane region" description="Helical" evidence="9">
    <location>
        <begin position="329"/>
        <end position="355"/>
    </location>
</feature>
<feature type="transmembrane region" description="Helical" evidence="9">
    <location>
        <begin position="290"/>
        <end position="317"/>
    </location>
</feature>
<dbReference type="RefSeq" id="XP_064768029.1">
    <property type="nucleotide sequence ID" value="XM_064912668.1"/>
</dbReference>
<feature type="transmembrane region" description="Helical" evidence="9">
    <location>
        <begin position="376"/>
        <end position="397"/>
    </location>
</feature>
<dbReference type="InterPro" id="IPR036259">
    <property type="entry name" value="MFS_trans_sf"/>
</dbReference>
<keyword evidence="4 9" id="KW-0812">Transmembrane</keyword>
<evidence type="ECO:0000313" key="11">
    <source>
        <dbReference type="EMBL" id="KAK7204996.1"/>
    </source>
</evidence>
<evidence type="ECO:0000256" key="5">
    <source>
        <dbReference type="ARBA" id="ARBA00022989"/>
    </source>
</evidence>
<keyword evidence="5 9" id="KW-1133">Transmembrane helix</keyword>
<organism evidence="11 12">
    <name type="scientific">Myxozyma melibiosi</name>
    <dbReference type="NCBI Taxonomy" id="54550"/>
    <lineage>
        <taxon>Eukaryota</taxon>
        <taxon>Fungi</taxon>
        <taxon>Dikarya</taxon>
        <taxon>Ascomycota</taxon>
        <taxon>Saccharomycotina</taxon>
        <taxon>Lipomycetes</taxon>
        <taxon>Lipomycetales</taxon>
        <taxon>Lipomycetaceae</taxon>
        <taxon>Myxozyma</taxon>
    </lineage>
</organism>
<evidence type="ECO:0000256" key="3">
    <source>
        <dbReference type="ARBA" id="ARBA00022475"/>
    </source>
</evidence>
<evidence type="ECO:0000259" key="10">
    <source>
        <dbReference type="PROSITE" id="PS50850"/>
    </source>
</evidence>
<gene>
    <name evidence="11" type="ORF">BZA70DRAFT_278825</name>
</gene>
<feature type="transmembrane region" description="Helical" evidence="9">
    <location>
        <begin position="403"/>
        <end position="426"/>
    </location>
</feature>
<evidence type="ECO:0000256" key="8">
    <source>
        <dbReference type="SAM" id="MobiDB-lite"/>
    </source>
</evidence>
<feature type="transmembrane region" description="Helical" evidence="9">
    <location>
        <begin position="65"/>
        <end position="84"/>
    </location>
</feature>
<dbReference type="Proteomes" id="UP001498771">
    <property type="component" value="Unassembled WGS sequence"/>
</dbReference>
<feature type="region of interest" description="Disordered" evidence="8">
    <location>
        <begin position="1"/>
        <end position="34"/>
    </location>
</feature>